<dbReference type="SMART" id="SM00389">
    <property type="entry name" value="HOX"/>
    <property type="match status" value="1"/>
</dbReference>
<evidence type="ECO:0000256" key="1">
    <source>
        <dbReference type="ARBA" id="ARBA00004123"/>
    </source>
</evidence>
<dbReference type="InterPro" id="IPR009057">
    <property type="entry name" value="Homeodomain-like_sf"/>
</dbReference>
<keyword evidence="3" id="KW-0805">Transcription regulation</keyword>
<dbReference type="GeneID" id="111123369"/>
<feature type="DNA-binding region" description="Homeobox" evidence="10">
    <location>
        <begin position="102"/>
        <end position="161"/>
    </location>
</feature>
<evidence type="ECO:0000256" key="10">
    <source>
        <dbReference type="PROSITE-ProRule" id="PRU00108"/>
    </source>
</evidence>
<evidence type="ECO:0000313" key="16">
    <source>
        <dbReference type="RefSeq" id="XP_022321365.1"/>
    </source>
</evidence>
<dbReference type="PROSITE" id="PS50071">
    <property type="entry name" value="HOMEOBOX_2"/>
    <property type="match status" value="1"/>
</dbReference>
<dbReference type="Pfam" id="PF00046">
    <property type="entry name" value="Homeodomain"/>
    <property type="match status" value="1"/>
</dbReference>
<dbReference type="AlphaFoldDB" id="A0A8B8D0P9"/>
<dbReference type="PRINTS" id="PR00031">
    <property type="entry name" value="HTHREPRESSR"/>
</dbReference>
<keyword evidence="7" id="KW-0804">Transcription</keyword>
<evidence type="ECO:0000256" key="5">
    <source>
        <dbReference type="ARBA" id="ARBA00023155"/>
    </source>
</evidence>
<gene>
    <name evidence="15 16" type="primary">LOC111123369</name>
</gene>
<evidence type="ECO:0000256" key="8">
    <source>
        <dbReference type="ARBA" id="ARBA00023242"/>
    </source>
</evidence>
<evidence type="ECO:0000256" key="7">
    <source>
        <dbReference type="ARBA" id="ARBA00023163"/>
    </source>
</evidence>
<proteinExistence type="inferred from homology"/>
<evidence type="ECO:0000256" key="9">
    <source>
        <dbReference type="ARBA" id="ARBA00073831"/>
    </source>
</evidence>
<organism evidence="14 16">
    <name type="scientific">Crassostrea virginica</name>
    <name type="common">Eastern oyster</name>
    <dbReference type="NCBI Taxonomy" id="6565"/>
    <lineage>
        <taxon>Eukaryota</taxon>
        <taxon>Metazoa</taxon>
        <taxon>Spiralia</taxon>
        <taxon>Lophotrochozoa</taxon>
        <taxon>Mollusca</taxon>
        <taxon>Bivalvia</taxon>
        <taxon>Autobranchia</taxon>
        <taxon>Pteriomorphia</taxon>
        <taxon>Ostreida</taxon>
        <taxon>Ostreoidea</taxon>
        <taxon>Ostreidae</taxon>
        <taxon>Crassostrea</taxon>
    </lineage>
</organism>
<feature type="compositionally biased region" description="Polar residues" evidence="12">
    <location>
        <begin position="205"/>
        <end position="214"/>
    </location>
</feature>
<dbReference type="InterPro" id="IPR001356">
    <property type="entry name" value="HD"/>
</dbReference>
<reference evidence="15 16" key="1">
    <citation type="submission" date="2025-04" db="UniProtKB">
        <authorList>
            <consortium name="RefSeq"/>
        </authorList>
    </citation>
    <scope>IDENTIFICATION</scope>
    <source>
        <tissue evidence="15 16">Whole sample</tissue>
    </source>
</reference>
<dbReference type="GO" id="GO:0003677">
    <property type="term" value="F:DNA binding"/>
    <property type="evidence" value="ECO:0007669"/>
    <property type="project" value="UniProtKB-UniRule"/>
</dbReference>
<accession>A0A8B8D0P9</accession>
<dbReference type="Gene3D" id="1.10.10.60">
    <property type="entry name" value="Homeodomain-like"/>
    <property type="match status" value="1"/>
</dbReference>
<name>A0A8B8D0P9_CRAVI</name>
<dbReference type="InterPro" id="IPR050848">
    <property type="entry name" value="Homeobox_TF"/>
</dbReference>
<evidence type="ECO:0000259" key="13">
    <source>
        <dbReference type="PROSITE" id="PS50071"/>
    </source>
</evidence>
<dbReference type="SUPFAM" id="SSF46689">
    <property type="entry name" value="Homeodomain-like"/>
    <property type="match status" value="1"/>
</dbReference>
<dbReference type="KEGG" id="cvn:111123369"/>
<evidence type="ECO:0000256" key="4">
    <source>
        <dbReference type="ARBA" id="ARBA00023125"/>
    </source>
</evidence>
<dbReference type="GO" id="GO:0000981">
    <property type="term" value="F:DNA-binding transcription factor activity, RNA polymerase II-specific"/>
    <property type="evidence" value="ECO:0007669"/>
    <property type="project" value="InterPro"/>
</dbReference>
<comment type="similarity">
    <text evidence="2">Belongs to the distal-less homeobox family.</text>
</comment>
<dbReference type="RefSeq" id="XP_022321365.1">
    <property type="nucleotide sequence ID" value="XM_022465657.1"/>
</dbReference>
<feature type="region of interest" description="Disordered" evidence="12">
    <location>
        <begin position="154"/>
        <end position="244"/>
    </location>
</feature>
<evidence type="ECO:0000256" key="11">
    <source>
        <dbReference type="RuleBase" id="RU000682"/>
    </source>
</evidence>
<dbReference type="InterPro" id="IPR000047">
    <property type="entry name" value="HTH_motif"/>
</dbReference>
<evidence type="ECO:0000256" key="6">
    <source>
        <dbReference type="ARBA" id="ARBA00023159"/>
    </source>
</evidence>
<keyword evidence="6" id="KW-0010">Activator</keyword>
<protein>
    <recommendedName>
        <fullName evidence="9">Brain-specific homeobox protein homolog</fullName>
    </recommendedName>
</protein>
<keyword evidence="14" id="KW-1185">Reference proteome</keyword>
<keyword evidence="8 10" id="KW-0539">Nucleus</keyword>
<dbReference type="RefSeq" id="XP_022321364.1">
    <property type="nucleotide sequence ID" value="XM_022465656.1"/>
</dbReference>
<evidence type="ECO:0000256" key="3">
    <source>
        <dbReference type="ARBA" id="ARBA00023015"/>
    </source>
</evidence>
<comment type="subcellular location">
    <subcellularLocation>
        <location evidence="1 10 11">Nucleus</location>
    </subcellularLocation>
</comment>
<evidence type="ECO:0000313" key="15">
    <source>
        <dbReference type="RefSeq" id="XP_022321364.1"/>
    </source>
</evidence>
<evidence type="ECO:0000256" key="12">
    <source>
        <dbReference type="SAM" id="MobiDB-lite"/>
    </source>
</evidence>
<feature type="compositionally biased region" description="Acidic residues" evidence="12">
    <location>
        <begin position="231"/>
        <end position="244"/>
    </location>
</feature>
<dbReference type="CDD" id="cd00086">
    <property type="entry name" value="homeodomain"/>
    <property type="match status" value="1"/>
</dbReference>
<dbReference type="PROSITE" id="PS00027">
    <property type="entry name" value="HOMEOBOX_1"/>
    <property type="match status" value="1"/>
</dbReference>
<sequence length="244" mass="28024">MNKMQFSDGHGSRPTSFFIEDILLNKPKPTFRELPSLPVRPTVSDFPGYPYFPGLFYPHQVLQQTQSFLHKHPEHPFLMPSVAGFPLAPIYQHDSPGKHCRRRKARTVFSDQQLNGLEKRFEAQRYLSTPERVELANQLSLSETQVKTWFQNRRMKHKKLQKKPNEDGEETNCDESRETRSDDEESRDSFTSGDGSEKAQCSIKGGNSDSSAPSGSALYKPYQMERRIDEHEEEIDVVDSESEG</sequence>
<keyword evidence="5 10" id="KW-0371">Homeobox</keyword>
<keyword evidence="4 10" id="KW-0238">DNA-binding</keyword>
<dbReference type="InterPro" id="IPR017970">
    <property type="entry name" value="Homeobox_CS"/>
</dbReference>
<dbReference type="Proteomes" id="UP000694844">
    <property type="component" value="Chromosome 3"/>
</dbReference>
<dbReference type="GO" id="GO:0005634">
    <property type="term" value="C:nucleus"/>
    <property type="evidence" value="ECO:0007669"/>
    <property type="project" value="UniProtKB-SubCell"/>
</dbReference>
<evidence type="ECO:0000256" key="2">
    <source>
        <dbReference type="ARBA" id="ARBA00007916"/>
    </source>
</evidence>
<dbReference type="OrthoDB" id="6159439at2759"/>
<feature type="domain" description="Homeobox" evidence="13">
    <location>
        <begin position="100"/>
        <end position="160"/>
    </location>
</feature>
<dbReference type="PANTHER" id="PTHR24333:SF8">
    <property type="entry name" value="HOMEOBOX PROTEIN CEH-62"/>
    <property type="match status" value="1"/>
</dbReference>
<dbReference type="PRINTS" id="PR00024">
    <property type="entry name" value="HOMEOBOX"/>
</dbReference>
<dbReference type="FunFam" id="1.10.10.60:FF:000173">
    <property type="entry name" value="brain-specific homeobox protein homolog"/>
    <property type="match status" value="1"/>
</dbReference>
<evidence type="ECO:0000313" key="14">
    <source>
        <dbReference type="Proteomes" id="UP000694844"/>
    </source>
</evidence>
<dbReference type="PANTHER" id="PTHR24333">
    <property type="entry name" value="HOMEO BOX HB9 LIKE A-RELATED"/>
    <property type="match status" value="1"/>
</dbReference>
<dbReference type="InterPro" id="IPR020479">
    <property type="entry name" value="HD_metazoa"/>
</dbReference>